<dbReference type="RefSeq" id="WP_173302597.1">
    <property type="nucleotide sequence ID" value="NZ_JABRWQ010000012.1"/>
</dbReference>
<dbReference type="Proteomes" id="UP000805085">
    <property type="component" value="Unassembled WGS sequence"/>
</dbReference>
<evidence type="ECO:0000313" key="1">
    <source>
        <dbReference type="EMBL" id="NRD24926.1"/>
    </source>
</evidence>
<accession>A0ABX2EBW7</accession>
<reference evidence="1 2" key="1">
    <citation type="journal article" date="2015" name="Int. J. Syst. Evol. Microbiol.">
        <title>Winogradskyella litoriviva sp. nov., isolated from coastal seawater.</title>
        <authorList>
            <person name="Nedashkovskaya O.I."/>
            <person name="Kukhlevskiy A.D."/>
            <person name="Zhukova N.V."/>
            <person name="Kim S.J."/>
            <person name="Rhee S.K."/>
            <person name="Mikhailov V.V."/>
        </authorList>
    </citation>
    <scope>NUCLEOTIDE SEQUENCE [LARGE SCALE GENOMIC DNA]</scope>
    <source>
        <strain evidence="1 2">KMM6491</strain>
    </source>
</reference>
<gene>
    <name evidence="1" type="ORF">HNV10_16850</name>
</gene>
<evidence type="ECO:0000313" key="2">
    <source>
        <dbReference type="Proteomes" id="UP000805085"/>
    </source>
</evidence>
<keyword evidence="2" id="KW-1185">Reference proteome</keyword>
<protein>
    <submittedName>
        <fullName evidence="1">Uncharacterized protein</fullName>
    </submittedName>
</protein>
<name>A0ABX2EBW7_9FLAO</name>
<comment type="caution">
    <text evidence="1">The sequence shown here is derived from an EMBL/GenBank/DDBJ whole genome shotgun (WGS) entry which is preliminary data.</text>
</comment>
<sequence length="53" mass="6223">MKDIGTFGYKRRIVKVEYGFPFNKNTIIDTTNIDKKNWKFVNKNVNELELKGG</sequence>
<proteinExistence type="predicted"/>
<dbReference type="EMBL" id="JABRWQ010000012">
    <property type="protein sequence ID" value="NRD24926.1"/>
    <property type="molecule type" value="Genomic_DNA"/>
</dbReference>
<organism evidence="1 2">
    <name type="scientific">Winogradskyella litoriviva</name>
    <dbReference type="NCBI Taxonomy" id="1220182"/>
    <lineage>
        <taxon>Bacteria</taxon>
        <taxon>Pseudomonadati</taxon>
        <taxon>Bacteroidota</taxon>
        <taxon>Flavobacteriia</taxon>
        <taxon>Flavobacteriales</taxon>
        <taxon>Flavobacteriaceae</taxon>
        <taxon>Winogradskyella</taxon>
    </lineage>
</organism>